<keyword evidence="3" id="KW-1185">Reference proteome</keyword>
<name>A0A098M541_9BACL</name>
<comment type="caution">
    <text evidence="2">The sequence shown here is derived from an EMBL/GenBank/DDBJ whole genome shotgun (WGS) entry which is preliminary data.</text>
</comment>
<dbReference type="GO" id="GO:0006203">
    <property type="term" value="P:dGTP catabolic process"/>
    <property type="evidence" value="ECO:0007669"/>
    <property type="project" value="TreeGrafter"/>
</dbReference>
<gene>
    <name evidence="2" type="ORF">PWYN_24135</name>
</gene>
<reference evidence="2 3" key="1">
    <citation type="submission" date="2014-08" db="EMBL/GenBank/DDBJ databases">
        <authorList>
            <person name="den Bakker H.C."/>
        </authorList>
    </citation>
    <scope>NUCLEOTIDE SEQUENCE [LARGE SCALE GENOMIC DNA]</scope>
    <source>
        <strain evidence="2 3">DSM 18334</strain>
    </source>
</reference>
<evidence type="ECO:0000313" key="2">
    <source>
        <dbReference type="EMBL" id="KGE17665.1"/>
    </source>
</evidence>
<dbReference type="eggNOG" id="COG1078">
    <property type="taxonomic scope" value="Bacteria"/>
</dbReference>
<dbReference type="Proteomes" id="UP000029734">
    <property type="component" value="Unassembled WGS sequence"/>
</dbReference>
<evidence type="ECO:0000259" key="1">
    <source>
        <dbReference type="PROSITE" id="PS51831"/>
    </source>
</evidence>
<dbReference type="CDD" id="cd00077">
    <property type="entry name" value="HDc"/>
    <property type="match status" value="1"/>
</dbReference>
<feature type="domain" description="HD" evidence="1">
    <location>
        <begin position="65"/>
        <end position="166"/>
    </location>
</feature>
<sequence length="336" mass="38640">MKEFRSIQYIAQLMGGNEIWEPLWGLKTKLTEIESCLLQSSPLRRLHFIHHNGCSYINTQHVATRLQHTLGVFSLVAYYCPYWFELRIAALLHDIGHSPFSHVLEQLEGIDHHKRTHELLYSTELSDILTKYNFDPSIILDLIEGNITSPLRNKDNIIHLDHLDSWVRSAQITGLITSPNQLLSKIRIESNYISTDFETAELLLQFIISEAKFHCSEANIGPNVILKHLVSELIEQNVVTVESLSEMTDSILEFLLINCEQTKEEMNRLLYRPHEIQVTQIKRNVPSNAHLFVLNKLYLSEPLITKGVGAVNALTSYSKLEQLSSLLGSYFVYWNE</sequence>
<proteinExistence type="predicted"/>
<dbReference type="PANTHER" id="PTHR11373:SF4">
    <property type="entry name" value="DEOXYNUCLEOSIDE TRIPHOSPHATE TRIPHOSPHOHYDROLASE SAMHD1"/>
    <property type="match status" value="1"/>
</dbReference>
<protein>
    <recommendedName>
        <fullName evidence="1">HD domain-containing protein</fullName>
    </recommendedName>
</protein>
<accession>A0A098M541</accession>
<dbReference type="SMART" id="SM00471">
    <property type="entry name" value="HDc"/>
    <property type="match status" value="1"/>
</dbReference>
<dbReference type="SUPFAM" id="SSF109604">
    <property type="entry name" value="HD-domain/PDEase-like"/>
    <property type="match status" value="1"/>
</dbReference>
<dbReference type="PANTHER" id="PTHR11373">
    <property type="entry name" value="DEOXYNUCLEOSIDE TRIPHOSPHATE TRIPHOSPHOHYDROLASE"/>
    <property type="match status" value="1"/>
</dbReference>
<dbReference type="Gene3D" id="1.10.3210.10">
    <property type="entry name" value="Hypothetical protein af1432"/>
    <property type="match status" value="1"/>
</dbReference>
<organism evidence="2 3">
    <name type="scientific">Paenibacillus wynnii</name>
    <dbReference type="NCBI Taxonomy" id="268407"/>
    <lineage>
        <taxon>Bacteria</taxon>
        <taxon>Bacillati</taxon>
        <taxon>Bacillota</taxon>
        <taxon>Bacilli</taxon>
        <taxon>Bacillales</taxon>
        <taxon>Paenibacillaceae</taxon>
        <taxon>Paenibacillus</taxon>
    </lineage>
</organism>
<dbReference type="OrthoDB" id="9803619at2"/>
<dbReference type="RefSeq" id="WP_036656807.1">
    <property type="nucleotide sequence ID" value="NZ_JQCR01000003.1"/>
</dbReference>
<dbReference type="InterPro" id="IPR003607">
    <property type="entry name" value="HD/PDEase_dom"/>
</dbReference>
<dbReference type="EMBL" id="JQCR01000003">
    <property type="protein sequence ID" value="KGE17665.1"/>
    <property type="molecule type" value="Genomic_DNA"/>
</dbReference>
<dbReference type="PROSITE" id="PS51831">
    <property type="entry name" value="HD"/>
    <property type="match status" value="1"/>
</dbReference>
<dbReference type="STRING" id="268407.PWYN_24135"/>
<dbReference type="GO" id="GO:0008832">
    <property type="term" value="F:dGTPase activity"/>
    <property type="evidence" value="ECO:0007669"/>
    <property type="project" value="TreeGrafter"/>
</dbReference>
<reference evidence="2 3" key="2">
    <citation type="submission" date="2014-10" db="EMBL/GenBank/DDBJ databases">
        <title>Comparative genomics of the Paenibacillus odorifer group.</title>
        <authorList>
            <person name="Tsai Y.-C."/>
            <person name="Martin N."/>
            <person name="Korlach J."/>
            <person name="Wiedmann M."/>
        </authorList>
    </citation>
    <scope>NUCLEOTIDE SEQUENCE [LARGE SCALE GENOMIC DNA]</scope>
    <source>
        <strain evidence="2 3">DSM 18334</strain>
    </source>
</reference>
<dbReference type="AlphaFoldDB" id="A0A098M541"/>
<dbReference type="Pfam" id="PF01966">
    <property type="entry name" value="HD"/>
    <property type="match status" value="1"/>
</dbReference>
<dbReference type="InterPro" id="IPR050135">
    <property type="entry name" value="dGTPase-like"/>
</dbReference>
<dbReference type="InterPro" id="IPR006674">
    <property type="entry name" value="HD_domain"/>
</dbReference>
<evidence type="ECO:0000313" key="3">
    <source>
        <dbReference type="Proteomes" id="UP000029734"/>
    </source>
</evidence>